<dbReference type="GO" id="GO:0046872">
    <property type="term" value="F:metal ion binding"/>
    <property type="evidence" value="ECO:0007669"/>
    <property type="project" value="UniProtKB-KW"/>
</dbReference>
<dbReference type="GO" id="GO:0004519">
    <property type="term" value="F:endonuclease activity"/>
    <property type="evidence" value="ECO:0007669"/>
    <property type="project" value="UniProtKB-KW"/>
</dbReference>
<feature type="compositionally biased region" description="Low complexity" evidence="8">
    <location>
        <begin position="254"/>
        <end position="271"/>
    </location>
</feature>
<evidence type="ECO:0000256" key="2">
    <source>
        <dbReference type="ARBA" id="ARBA00010875"/>
    </source>
</evidence>
<dbReference type="Gene3D" id="3.40.50.1000">
    <property type="entry name" value="HAD superfamily/HAD-like"/>
    <property type="match status" value="1"/>
</dbReference>
<dbReference type="GO" id="GO:0004222">
    <property type="term" value="F:metalloendopeptidase activity"/>
    <property type="evidence" value="ECO:0007669"/>
    <property type="project" value="InterPro"/>
</dbReference>
<dbReference type="PROSITE" id="PS01306">
    <property type="entry name" value="UPF0054"/>
    <property type="match status" value="1"/>
</dbReference>
<dbReference type="InterPro" id="IPR002036">
    <property type="entry name" value="YbeY"/>
</dbReference>
<name>A0AAW1T2A5_9CHLO</name>
<dbReference type="AlphaFoldDB" id="A0AAW1T2A5"/>
<dbReference type="Gene3D" id="3.30.1240.10">
    <property type="match status" value="1"/>
</dbReference>
<dbReference type="NCBIfam" id="TIGR00043">
    <property type="entry name" value="rRNA maturation RNase YbeY"/>
    <property type="match status" value="1"/>
</dbReference>
<evidence type="ECO:0000256" key="5">
    <source>
        <dbReference type="ARBA" id="ARBA00022759"/>
    </source>
</evidence>
<evidence type="ECO:0000256" key="3">
    <source>
        <dbReference type="ARBA" id="ARBA00022722"/>
    </source>
</evidence>
<keyword evidence="3" id="KW-0540">Nuclease</keyword>
<evidence type="ECO:0000313" key="9">
    <source>
        <dbReference type="EMBL" id="KAK9863891.1"/>
    </source>
</evidence>
<proteinExistence type="inferred from homology"/>
<dbReference type="Gene3D" id="3.40.390.30">
    <property type="entry name" value="Metalloproteases ('zincins'), catalytic domain"/>
    <property type="match status" value="1"/>
</dbReference>
<keyword evidence="5" id="KW-0255">Endonuclease</keyword>
<organism evidence="9 10">
    <name type="scientific">Apatococcus fuscideae</name>
    <dbReference type="NCBI Taxonomy" id="2026836"/>
    <lineage>
        <taxon>Eukaryota</taxon>
        <taxon>Viridiplantae</taxon>
        <taxon>Chlorophyta</taxon>
        <taxon>core chlorophytes</taxon>
        <taxon>Trebouxiophyceae</taxon>
        <taxon>Chlorellales</taxon>
        <taxon>Chlorellaceae</taxon>
        <taxon>Apatococcus</taxon>
    </lineage>
</organism>
<feature type="compositionally biased region" description="Polar residues" evidence="8">
    <location>
        <begin position="224"/>
        <end position="253"/>
    </location>
</feature>
<keyword evidence="6" id="KW-0378">Hydrolase</keyword>
<keyword evidence="10" id="KW-1185">Reference proteome</keyword>
<dbReference type="SUPFAM" id="SSF55486">
    <property type="entry name" value="Metalloproteases ('zincins'), catalytic domain"/>
    <property type="match status" value="1"/>
</dbReference>
<dbReference type="Pfam" id="PF02130">
    <property type="entry name" value="YbeY"/>
    <property type="match status" value="1"/>
</dbReference>
<comment type="caution">
    <text evidence="9">The sequence shown here is derived from an EMBL/GenBank/DDBJ whole genome shotgun (WGS) entry which is preliminary data.</text>
</comment>
<dbReference type="InterPro" id="IPR036412">
    <property type="entry name" value="HAD-like_sf"/>
</dbReference>
<dbReference type="PANTHER" id="PTHR46986:SF1">
    <property type="entry name" value="ENDORIBONUCLEASE YBEY, CHLOROPLASTIC"/>
    <property type="match status" value="1"/>
</dbReference>
<evidence type="ECO:0000256" key="6">
    <source>
        <dbReference type="ARBA" id="ARBA00022801"/>
    </source>
</evidence>
<dbReference type="HAMAP" id="MF_00009">
    <property type="entry name" value="Endoribonucl_YbeY"/>
    <property type="match status" value="1"/>
</dbReference>
<comment type="similarity">
    <text evidence="2">Belongs to the endoribonuclease YbeY family.</text>
</comment>
<gene>
    <name evidence="9" type="ORF">WJX84_011667</name>
</gene>
<dbReference type="GO" id="GO:0006364">
    <property type="term" value="P:rRNA processing"/>
    <property type="evidence" value="ECO:0007669"/>
    <property type="project" value="InterPro"/>
</dbReference>
<evidence type="ECO:0000313" key="10">
    <source>
        <dbReference type="Proteomes" id="UP001485043"/>
    </source>
</evidence>
<dbReference type="InterPro" id="IPR020549">
    <property type="entry name" value="YbeY_CS"/>
</dbReference>
<protein>
    <submittedName>
        <fullName evidence="9">Uncharacterized protein</fullName>
    </submittedName>
</protein>
<sequence length="600" mass="63173">MIKVGNSSCHLLGQVAFYCLQKFEHQRFQTAQIGSARPKVTAAPASAVRAKKSFTVDVTEAGQLQLEGPIHDSLFRSITQDAEKLMQAAGHMISSFPGNTELSVVLCDDCHIQDLNREHRGKDAPTDVLSFPMGDDDFPALEAAPVVLGDLIISLDTAQQQASQRGHTLQDEVRILMVHGLLHLLGHDHELGAAAHNAMAAAEASIMSHLGWKGEGLIAAADNGSVTSTPGNDSLASQGSATSPPSTCIPDSQTSKASTSADPSSSASTHSEPGAALPACQRSVTTSTSSIAPASSNLHSSARSPWPRTRRLDRKRDLNNAQEIKLLAIDMDGTLLDGNGLCLPSSVKALEAAIAKGVFVCLATGKARPAAIKAMTIAGLAGKGRVVSKEGPGIFLQGLAVYDRLGVLEKGKNLDSGVVRQAFLWSLENDVPLQGFTGDEAVTLKMQPELEELHIRYYEPLAEVKPSIDALLAGLPVKKLLFMTDPARIEALVKPHWMETLVGSSAETTQACPDMLEVVSAGVNKWTGMQSLMASLGVPQAATMAMGDGMNDYPIVSQAAIGIAMGNAHPEVKAAATYVVSDNNTGGVAEAVERFILDGS</sequence>
<comment type="cofactor">
    <cofactor evidence="1">
        <name>Zn(2+)</name>
        <dbReference type="ChEBI" id="CHEBI:29105"/>
    </cofactor>
</comment>
<dbReference type="PANTHER" id="PTHR46986">
    <property type="entry name" value="ENDORIBONUCLEASE YBEY, CHLOROPLASTIC"/>
    <property type="match status" value="1"/>
</dbReference>
<accession>A0AAW1T2A5</accession>
<dbReference type="InterPro" id="IPR023091">
    <property type="entry name" value="MetalPrtase_cat_dom_sf_prd"/>
</dbReference>
<evidence type="ECO:0000256" key="7">
    <source>
        <dbReference type="ARBA" id="ARBA00022833"/>
    </source>
</evidence>
<dbReference type="EMBL" id="JALJOV010000418">
    <property type="protein sequence ID" value="KAK9863891.1"/>
    <property type="molecule type" value="Genomic_DNA"/>
</dbReference>
<evidence type="ECO:0000256" key="4">
    <source>
        <dbReference type="ARBA" id="ARBA00022723"/>
    </source>
</evidence>
<feature type="compositionally biased region" description="Low complexity" evidence="8">
    <location>
        <begin position="283"/>
        <end position="296"/>
    </location>
</feature>
<feature type="region of interest" description="Disordered" evidence="8">
    <location>
        <begin position="223"/>
        <end position="314"/>
    </location>
</feature>
<evidence type="ECO:0000256" key="1">
    <source>
        <dbReference type="ARBA" id="ARBA00001947"/>
    </source>
</evidence>
<dbReference type="Pfam" id="PF08282">
    <property type="entry name" value="Hydrolase_3"/>
    <property type="match status" value="1"/>
</dbReference>
<keyword evidence="4" id="KW-0479">Metal-binding</keyword>
<evidence type="ECO:0000256" key="8">
    <source>
        <dbReference type="SAM" id="MobiDB-lite"/>
    </source>
</evidence>
<reference evidence="9 10" key="1">
    <citation type="journal article" date="2024" name="Nat. Commun.">
        <title>Phylogenomics reveals the evolutionary origins of lichenization in chlorophyte algae.</title>
        <authorList>
            <person name="Puginier C."/>
            <person name="Libourel C."/>
            <person name="Otte J."/>
            <person name="Skaloud P."/>
            <person name="Haon M."/>
            <person name="Grisel S."/>
            <person name="Petersen M."/>
            <person name="Berrin J.G."/>
            <person name="Delaux P.M."/>
            <person name="Dal Grande F."/>
            <person name="Keller J."/>
        </authorList>
    </citation>
    <scope>NUCLEOTIDE SEQUENCE [LARGE SCALE GENOMIC DNA]</scope>
    <source>
        <strain evidence="9 10">SAG 2523</strain>
    </source>
</reference>
<keyword evidence="7" id="KW-0862">Zinc</keyword>
<dbReference type="InterPro" id="IPR023214">
    <property type="entry name" value="HAD_sf"/>
</dbReference>
<dbReference type="Proteomes" id="UP001485043">
    <property type="component" value="Unassembled WGS sequence"/>
</dbReference>
<dbReference type="SUPFAM" id="SSF56784">
    <property type="entry name" value="HAD-like"/>
    <property type="match status" value="1"/>
</dbReference>